<feature type="domain" description="DUF1868" evidence="1">
    <location>
        <begin position="4"/>
        <end position="119"/>
    </location>
</feature>
<name>W6MPG9_9ASCO</name>
<evidence type="ECO:0000313" key="3">
    <source>
        <dbReference type="Proteomes" id="UP000019384"/>
    </source>
</evidence>
<dbReference type="AlphaFoldDB" id="W6MPG9"/>
<dbReference type="Proteomes" id="UP000019384">
    <property type="component" value="Unassembled WGS sequence"/>
</dbReference>
<accession>W6MPG9</accession>
<dbReference type="Pfam" id="PF08975">
    <property type="entry name" value="2H-phosphodiest"/>
    <property type="match status" value="1"/>
</dbReference>
<dbReference type="OrthoDB" id="2877829at2759"/>
<evidence type="ECO:0000259" key="1">
    <source>
        <dbReference type="Pfam" id="PF08975"/>
    </source>
</evidence>
<dbReference type="Gene3D" id="3.90.1140.10">
    <property type="entry name" value="Cyclic phosphodiesterase"/>
    <property type="match status" value="1"/>
</dbReference>
<proteinExistence type="predicted"/>
<keyword evidence="3" id="KW-1185">Reference proteome</keyword>
<reference evidence="2" key="2">
    <citation type="submission" date="2014-02" db="EMBL/GenBank/DDBJ databases">
        <title>Complete DNA sequence of /Kuraishia capsulata/ illustrates novel genomic features among budding yeasts (/Saccharomycotina/).</title>
        <authorList>
            <person name="Morales L."/>
            <person name="Noel B."/>
            <person name="Porcel B."/>
            <person name="Marcet-Houben M."/>
            <person name="Hullo M-F."/>
            <person name="Sacerdot C."/>
            <person name="Tekaia F."/>
            <person name="Leh-Louis V."/>
            <person name="Despons L."/>
            <person name="Khanna V."/>
            <person name="Aury J-M."/>
            <person name="Barbe V."/>
            <person name="Couloux A."/>
            <person name="Labadie K."/>
            <person name="Pelletier E."/>
            <person name="Souciet J-L."/>
            <person name="Boekhout T."/>
            <person name="Gabaldon T."/>
            <person name="Wincker P."/>
            <person name="Dujon B."/>
        </authorList>
    </citation>
    <scope>NUCLEOTIDE SEQUENCE</scope>
    <source>
        <strain evidence="2">CBS 1993</strain>
    </source>
</reference>
<evidence type="ECO:0000313" key="2">
    <source>
        <dbReference type="EMBL" id="CDK28531.1"/>
    </source>
</evidence>
<dbReference type="SUPFAM" id="SSF55144">
    <property type="entry name" value="LigT-like"/>
    <property type="match status" value="1"/>
</dbReference>
<dbReference type="EMBL" id="HG793129">
    <property type="protein sequence ID" value="CDK28531.1"/>
    <property type="molecule type" value="Genomic_DNA"/>
</dbReference>
<sequence length="224" mass="25641">MGKKFNADGSVRPFAGNTIVCHLPQQGPQRAVFKDVLEFYKAFPGLPYKGKITMLPASTLHVTLFDVLHEFKRDSEYWPKELANDVSMDECNQWMVSKLKEKNIKVDLPIRLLVDSTYTEQTSHGGWDTWKLQLVPLDQDEEVKIRNVRQEIAGALGIPEPKNTVFHVTVAYINEDLTAEESALLKSYSDKFHHEGRKVLELGCPEVCSFPDMFYMERICFLGE</sequence>
<dbReference type="RefSeq" id="XP_022460521.1">
    <property type="nucleotide sequence ID" value="XM_022601257.1"/>
</dbReference>
<dbReference type="InterPro" id="IPR015069">
    <property type="entry name" value="2H-PEstase_DUF1868"/>
</dbReference>
<dbReference type="InterPro" id="IPR009097">
    <property type="entry name" value="Cyclic_Pdiesterase"/>
</dbReference>
<dbReference type="HOGENOM" id="CLU_073317_0_0_1"/>
<gene>
    <name evidence="2" type="ORF">KUCA_T00004514001</name>
</gene>
<dbReference type="GeneID" id="34521909"/>
<reference evidence="2" key="1">
    <citation type="submission" date="2013-12" db="EMBL/GenBank/DDBJ databases">
        <authorList>
            <person name="Genoscope - CEA"/>
        </authorList>
    </citation>
    <scope>NUCLEOTIDE SEQUENCE</scope>
    <source>
        <strain evidence="2">CBS 1993</strain>
    </source>
</reference>
<organism evidence="2 3">
    <name type="scientific">Kuraishia capsulata CBS 1993</name>
    <dbReference type="NCBI Taxonomy" id="1382522"/>
    <lineage>
        <taxon>Eukaryota</taxon>
        <taxon>Fungi</taxon>
        <taxon>Dikarya</taxon>
        <taxon>Ascomycota</taxon>
        <taxon>Saccharomycotina</taxon>
        <taxon>Pichiomycetes</taxon>
        <taxon>Pichiales</taxon>
        <taxon>Pichiaceae</taxon>
        <taxon>Kuraishia</taxon>
    </lineage>
</organism>
<protein>
    <recommendedName>
        <fullName evidence="1">DUF1868 domain-containing protein</fullName>
    </recommendedName>
</protein>